<reference evidence="2" key="1">
    <citation type="submission" date="2016-10" db="EMBL/GenBank/DDBJ databases">
        <authorList>
            <person name="Varghese N."/>
            <person name="Submissions S."/>
        </authorList>
    </citation>
    <scope>NUCLEOTIDE SEQUENCE [LARGE SCALE GENOMIC DNA]</scope>
    <source>
        <strain evidence="2">XBD1002</strain>
    </source>
</reference>
<name>A0A1I3IQ64_9SPIR</name>
<protein>
    <submittedName>
        <fullName evidence="1">Uncharacterized protein</fullName>
    </submittedName>
</protein>
<dbReference type="AlphaFoldDB" id="A0A1I3IQ64"/>
<organism evidence="1 2">
    <name type="scientific">Treponema bryantii</name>
    <dbReference type="NCBI Taxonomy" id="163"/>
    <lineage>
        <taxon>Bacteria</taxon>
        <taxon>Pseudomonadati</taxon>
        <taxon>Spirochaetota</taxon>
        <taxon>Spirochaetia</taxon>
        <taxon>Spirochaetales</taxon>
        <taxon>Treponemataceae</taxon>
        <taxon>Treponema</taxon>
    </lineage>
</organism>
<evidence type="ECO:0000313" key="1">
    <source>
        <dbReference type="EMBL" id="SFI50101.1"/>
    </source>
</evidence>
<dbReference type="OrthoDB" id="367580at2"/>
<accession>A0A1I3IQ64</accession>
<sequence length="197" mass="21901">MIEFYINGQQVDVQIEDEQTIGDVLKSFESTCEENNAAVIGITVDGKQITADIFDEEAAKPLGQNTKFEFSIVTVNDIKASFAKLSELFNELAVQMEGVPVSLQSGKNLEVSESIKKLADSIDQFCHIATLASLFPETFTNESMNGANFKEFFAEFSPILKDFEDALQNNDTVMIGDLSEYEICPRLKDISKALKEM</sequence>
<keyword evidence="2" id="KW-1185">Reference proteome</keyword>
<dbReference type="EMBL" id="FORI01000002">
    <property type="protein sequence ID" value="SFI50101.1"/>
    <property type="molecule type" value="Genomic_DNA"/>
</dbReference>
<dbReference type="RefSeq" id="WP_074930386.1">
    <property type="nucleotide sequence ID" value="NZ_FORI01000002.1"/>
</dbReference>
<dbReference type="Proteomes" id="UP000182737">
    <property type="component" value="Unassembled WGS sequence"/>
</dbReference>
<proteinExistence type="predicted"/>
<evidence type="ECO:0000313" key="2">
    <source>
        <dbReference type="Proteomes" id="UP000182737"/>
    </source>
</evidence>
<gene>
    <name evidence="1" type="ORF">SAMN04487775_10264</name>
</gene>